<organism evidence="5 6">
    <name type="scientific">Nisaea acidiphila</name>
    <dbReference type="NCBI Taxonomy" id="1862145"/>
    <lineage>
        <taxon>Bacteria</taxon>
        <taxon>Pseudomonadati</taxon>
        <taxon>Pseudomonadota</taxon>
        <taxon>Alphaproteobacteria</taxon>
        <taxon>Rhodospirillales</taxon>
        <taxon>Thalassobaculaceae</taxon>
        <taxon>Nisaea</taxon>
    </lineage>
</organism>
<dbReference type="Proteomes" id="UP001060336">
    <property type="component" value="Chromosome"/>
</dbReference>
<dbReference type="InterPro" id="IPR000792">
    <property type="entry name" value="Tscrpt_reg_LuxR_C"/>
</dbReference>
<dbReference type="SMART" id="SM00421">
    <property type="entry name" value="HTH_LUXR"/>
    <property type="match status" value="1"/>
</dbReference>
<reference evidence="5" key="1">
    <citation type="submission" date="2022-08" db="EMBL/GenBank/DDBJ databases">
        <title>Nisaea acidiphila sp. nov., isolated from a marine algal debris and emended description of the genus Nisaea Urios et al. 2008.</title>
        <authorList>
            <person name="Kwon K."/>
        </authorList>
    </citation>
    <scope>NUCLEOTIDE SEQUENCE</scope>
    <source>
        <strain evidence="5">MEBiC11861</strain>
    </source>
</reference>
<keyword evidence="2" id="KW-0238">DNA-binding</keyword>
<dbReference type="PANTHER" id="PTHR44688:SF16">
    <property type="entry name" value="DNA-BINDING TRANSCRIPTIONAL ACTIVATOR DEVR_DOSR"/>
    <property type="match status" value="1"/>
</dbReference>
<dbReference type="SUPFAM" id="SSF46894">
    <property type="entry name" value="C-terminal effector domain of the bipartite response regulators"/>
    <property type="match status" value="1"/>
</dbReference>
<feature type="domain" description="HTH luxR-type" evidence="4">
    <location>
        <begin position="188"/>
        <end position="253"/>
    </location>
</feature>
<evidence type="ECO:0000313" key="5">
    <source>
        <dbReference type="EMBL" id="UUX50827.1"/>
    </source>
</evidence>
<keyword evidence="3" id="KW-0804">Transcription</keyword>
<dbReference type="InterPro" id="IPR036388">
    <property type="entry name" value="WH-like_DNA-bd_sf"/>
</dbReference>
<dbReference type="KEGG" id="naci:NUH88_03785"/>
<dbReference type="PRINTS" id="PR00038">
    <property type="entry name" value="HTHLUXR"/>
</dbReference>
<evidence type="ECO:0000256" key="3">
    <source>
        <dbReference type="ARBA" id="ARBA00023163"/>
    </source>
</evidence>
<dbReference type="EMBL" id="CP102480">
    <property type="protein sequence ID" value="UUX50827.1"/>
    <property type="molecule type" value="Genomic_DNA"/>
</dbReference>
<name>A0A9J7AT13_9PROT</name>
<accession>A0A9J7AT13</accession>
<dbReference type="RefSeq" id="WP_257770065.1">
    <property type="nucleotide sequence ID" value="NZ_CP102480.1"/>
</dbReference>
<evidence type="ECO:0000256" key="2">
    <source>
        <dbReference type="ARBA" id="ARBA00023125"/>
    </source>
</evidence>
<protein>
    <submittedName>
        <fullName evidence="5">Helix-turn-helix transcriptional regulator</fullName>
    </submittedName>
</protein>
<dbReference type="Gene3D" id="1.10.10.10">
    <property type="entry name" value="Winged helix-like DNA-binding domain superfamily/Winged helix DNA-binding domain"/>
    <property type="match status" value="1"/>
</dbReference>
<dbReference type="InterPro" id="IPR016032">
    <property type="entry name" value="Sig_transdc_resp-reg_C-effctor"/>
</dbReference>
<dbReference type="PANTHER" id="PTHR44688">
    <property type="entry name" value="DNA-BINDING TRANSCRIPTIONAL ACTIVATOR DEVR_DOSR"/>
    <property type="match status" value="1"/>
</dbReference>
<dbReference type="GO" id="GO:0006355">
    <property type="term" value="P:regulation of DNA-templated transcription"/>
    <property type="evidence" value="ECO:0007669"/>
    <property type="project" value="InterPro"/>
</dbReference>
<dbReference type="CDD" id="cd06170">
    <property type="entry name" value="LuxR_C_like"/>
    <property type="match status" value="1"/>
</dbReference>
<sequence length="266" mass="28581">MRLIDFTAYRGAPLPPPGAERYPTAPNVLLVPSGDMRLAEQTPLTTDLPEFSHVAKVQFAAMASTLDQMKMGIIVLSASGITLLCNREADRILELGDGLSIDSQGRPTVARTTDAALLRDGIENALNEKNGTQSRYTIVPIPRPSGAPPFLVQIAPLDDSDTDLARPEGAAVLYILDPARESGVQIGGLTAMFGLTKAEAEITALIAEGLDTAGIADRRHVSRETVRTHVKRIMDKTGTHNRAQLVRLAHMLSLPDSADSGNRRDN</sequence>
<dbReference type="GO" id="GO:0003677">
    <property type="term" value="F:DNA binding"/>
    <property type="evidence" value="ECO:0007669"/>
    <property type="project" value="UniProtKB-KW"/>
</dbReference>
<keyword evidence="6" id="KW-1185">Reference proteome</keyword>
<evidence type="ECO:0000259" key="4">
    <source>
        <dbReference type="PROSITE" id="PS50043"/>
    </source>
</evidence>
<evidence type="ECO:0000313" key="6">
    <source>
        <dbReference type="Proteomes" id="UP001060336"/>
    </source>
</evidence>
<dbReference type="Pfam" id="PF00196">
    <property type="entry name" value="GerE"/>
    <property type="match status" value="1"/>
</dbReference>
<gene>
    <name evidence="5" type="ORF">NUH88_03785</name>
</gene>
<dbReference type="PROSITE" id="PS50043">
    <property type="entry name" value="HTH_LUXR_2"/>
    <property type="match status" value="1"/>
</dbReference>
<evidence type="ECO:0000256" key="1">
    <source>
        <dbReference type="ARBA" id="ARBA00023015"/>
    </source>
</evidence>
<dbReference type="AlphaFoldDB" id="A0A9J7AT13"/>
<keyword evidence="1" id="KW-0805">Transcription regulation</keyword>
<proteinExistence type="predicted"/>